<dbReference type="SMART" id="SM00589">
    <property type="entry name" value="PRY"/>
    <property type="match status" value="1"/>
</dbReference>
<dbReference type="PRINTS" id="PR01407">
    <property type="entry name" value="BUTYPHLNCDUF"/>
</dbReference>
<keyword evidence="3 6" id="KW-0863">Zinc-finger</keyword>
<dbReference type="InterPro" id="IPR013320">
    <property type="entry name" value="ConA-like_dom_sf"/>
</dbReference>
<dbReference type="Pfam" id="PF00643">
    <property type="entry name" value="zf-B_box"/>
    <property type="match status" value="1"/>
</dbReference>
<dbReference type="InterPro" id="IPR000315">
    <property type="entry name" value="Znf_B-box"/>
</dbReference>
<keyword evidence="5" id="KW-0391">Immunity</keyword>
<evidence type="ECO:0000256" key="6">
    <source>
        <dbReference type="PROSITE-ProRule" id="PRU00024"/>
    </source>
</evidence>
<dbReference type="Gene3D" id="4.10.830.40">
    <property type="match status" value="1"/>
</dbReference>
<evidence type="ECO:0000256" key="4">
    <source>
        <dbReference type="ARBA" id="ARBA00022833"/>
    </source>
</evidence>
<evidence type="ECO:0000256" key="3">
    <source>
        <dbReference type="ARBA" id="ARBA00022771"/>
    </source>
</evidence>
<dbReference type="PROSITE" id="PS00518">
    <property type="entry name" value="ZF_RING_1"/>
    <property type="match status" value="1"/>
</dbReference>
<dbReference type="InterPro" id="IPR058030">
    <property type="entry name" value="TRIM8/14/16/25/29/45/65_CC"/>
</dbReference>
<dbReference type="GO" id="GO:0008270">
    <property type="term" value="F:zinc ion binding"/>
    <property type="evidence" value="ECO:0007669"/>
    <property type="project" value="UniProtKB-KW"/>
</dbReference>
<sequence>MCTESAAAFRHRCLNMSTQTGVVKVSSQWFEEQFKCCICLDIFRDPVSTPCGHNFCQDCIEGYWETKARSECPLCKETFSRRPELRVNHGFNDIIQHFKRSLSNPGEEPVDQSQKSFTDEVVCDVCPGPGLAAVKSCLVCQASYCDLHLSPHLRDQVLQKHRLTDPAMFSCSHLCRKHNKPLDMFCKKDQTPVCVSCSETEHKEHKTVSIHRASNKVKASLKEMKVDIENMIQVRKQKSEEIQRAVDASKKCTETQLQRSVEVCTMLFSAVEQQQTELVEELQRRQEQVEEQAEELLKQLQEELKDLQTRGSEILQLESTQNHLHLLQSFPSLSKLPTRNWAEVRVYSDNSMGAVREAVEHMMDICRKMKDKLVEQEVDKLNEYALNVTYDPDTASGWLEISADGKKVNVNPKKKLPVTDSSKRFDSCVCVLAKEKFSSGRQYWVVQVGEKTDWDLGLARESVQRKGSISVRPDAGFWSVCCRRSSLSACTSPSAPLSQLQKNPQQVGVFVDYEQGLVSFYDAVLKRHIYSFTDCHFSGPVCPYFNPCVQDNGKNPPLIICNIQERVPERNHLIMRTTL</sequence>
<name>A0AAW0NXW6_9GOBI</name>
<dbReference type="PROSITE" id="PS50089">
    <property type="entry name" value="ZF_RING_2"/>
    <property type="match status" value="1"/>
</dbReference>
<dbReference type="Gene3D" id="3.30.40.10">
    <property type="entry name" value="Zinc/RING finger domain, C3HC4 (zinc finger)"/>
    <property type="match status" value="1"/>
</dbReference>
<dbReference type="Proteomes" id="UP001460270">
    <property type="component" value="Unassembled WGS sequence"/>
</dbReference>
<evidence type="ECO:0000256" key="1">
    <source>
        <dbReference type="ARBA" id="ARBA00022588"/>
    </source>
</evidence>
<dbReference type="InterPro" id="IPR001841">
    <property type="entry name" value="Znf_RING"/>
</dbReference>
<dbReference type="Pfam" id="PF13765">
    <property type="entry name" value="PRY"/>
    <property type="match status" value="1"/>
</dbReference>
<feature type="domain" description="RING-type" evidence="8">
    <location>
        <begin position="36"/>
        <end position="76"/>
    </location>
</feature>
<keyword evidence="1" id="KW-0399">Innate immunity</keyword>
<dbReference type="InterPro" id="IPR006574">
    <property type="entry name" value="PRY"/>
</dbReference>
<dbReference type="Pfam" id="PF13445">
    <property type="entry name" value="zf-RING_UBOX"/>
    <property type="match status" value="1"/>
</dbReference>
<dbReference type="AlphaFoldDB" id="A0AAW0NXW6"/>
<dbReference type="GO" id="GO:0045087">
    <property type="term" value="P:innate immune response"/>
    <property type="evidence" value="ECO:0007669"/>
    <property type="project" value="UniProtKB-KW"/>
</dbReference>
<dbReference type="SMART" id="SM00336">
    <property type="entry name" value="BBOX"/>
    <property type="match status" value="1"/>
</dbReference>
<evidence type="ECO:0000259" key="10">
    <source>
        <dbReference type="PROSITE" id="PS50188"/>
    </source>
</evidence>
<proteinExistence type="predicted"/>
<evidence type="ECO:0000256" key="7">
    <source>
        <dbReference type="SAM" id="Coils"/>
    </source>
</evidence>
<dbReference type="PROSITE" id="PS50188">
    <property type="entry name" value="B302_SPRY"/>
    <property type="match status" value="1"/>
</dbReference>
<keyword evidence="4" id="KW-0862">Zinc</keyword>
<dbReference type="SUPFAM" id="SSF57850">
    <property type="entry name" value="RING/U-box"/>
    <property type="match status" value="1"/>
</dbReference>
<feature type="domain" description="B box-type" evidence="9">
    <location>
        <begin position="170"/>
        <end position="210"/>
    </location>
</feature>
<dbReference type="InterPro" id="IPR027370">
    <property type="entry name" value="Znf-RING_euk"/>
</dbReference>
<dbReference type="InterPro" id="IPR001870">
    <property type="entry name" value="B30.2/SPRY"/>
</dbReference>
<dbReference type="EMBL" id="JBBPFD010000010">
    <property type="protein sequence ID" value="KAK7909450.1"/>
    <property type="molecule type" value="Genomic_DNA"/>
</dbReference>
<dbReference type="SUPFAM" id="SSF49899">
    <property type="entry name" value="Concanavalin A-like lectins/glucanases"/>
    <property type="match status" value="1"/>
</dbReference>
<dbReference type="InterPro" id="IPR003877">
    <property type="entry name" value="SPRY_dom"/>
</dbReference>
<dbReference type="CDD" id="cd13733">
    <property type="entry name" value="SPRY_PRY_C-I_1"/>
    <property type="match status" value="1"/>
</dbReference>
<evidence type="ECO:0000256" key="5">
    <source>
        <dbReference type="ARBA" id="ARBA00022859"/>
    </source>
</evidence>
<dbReference type="InterPro" id="IPR013083">
    <property type="entry name" value="Znf_RING/FYVE/PHD"/>
</dbReference>
<dbReference type="PANTHER" id="PTHR25465:SF32">
    <property type="entry name" value="BLOODTHIRSTY-RELATED GENE FAMILY, MEMBER 16 ISOFORM X1-RELATED"/>
    <property type="match status" value="1"/>
</dbReference>
<keyword evidence="12" id="KW-1185">Reference proteome</keyword>
<keyword evidence="7" id="KW-0175">Coiled coil</keyword>
<reference evidence="12" key="1">
    <citation type="submission" date="2024-04" db="EMBL/GenBank/DDBJ databases">
        <title>Salinicola lusitanus LLJ914,a marine bacterium isolated from the Okinawa Trough.</title>
        <authorList>
            <person name="Li J."/>
        </authorList>
    </citation>
    <scope>NUCLEOTIDE SEQUENCE [LARGE SCALE GENOMIC DNA]</scope>
</reference>
<feature type="domain" description="B30.2/SPRY" evidence="10">
    <location>
        <begin position="368"/>
        <end position="567"/>
    </location>
</feature>
<feature type="coiled-coil region" evidence="7">
    <location>
        <begin position="271"/>
        <end position="317"/>
    </location>
</feature>
<comment type="caution">
    <text evidence="11">The sequence shown here is derived from an EMBL/GenBank/DDBJ whole genome shotgun (WGS) entry which is preliminary data.</text>
</comment>
<evidence type="ECO:0000313" key="11">
    <source>
        <dbReference type="EMBL" id="KAK7909450.1"/>
    </source>
</evidence>
<organism evidence="11 12">
    <name type="scientific">Mugilogobius chulae</name>
    <name type="common">yellowstripe goby</name>
    <dbReference type="NCBI Taxonomy" id="88201"/>
    <lineage>
        <taxon>Eukaryota</taxon>
        <taxon>Metazoa</taxon>
        <taxon>Chordata</taxon>
        <taxon>Craniata</taxon>
        <taxon>Vertebrata</taxon>
        <taxon>Euteleostomi</taxon>
        <taxon>Actinopterygii</taxon>
        <taxon>Neopterygii</taxon>
        <taxon>Teleostei</taxon>
        <taxon>Neoteleostei</taxon>
        <taxon>Acanthomorphata</taxon>
        <taxon>Gobiaria</taxon>
        <taxon>Gobiiformes</taxon>
        <taxon>Gobioidei</taxon>
        <taxon>Gobiidae</taxon>
        <taxon>Gobionellinae</taxon>
        <taxon>Mugilogobius</taxon>
    </lineage>
</organism>
<evidence type="ECO:0000259" key="8">
    <source>
        <dbReference type="PROSITE" id="PS50089"/>
    </source>
</evidence>
<dbReference type="Pfam" id="PF00622">
    <property type="entry name" value="SPRY"/>
    <property type="match status" value="1"/>
</dbReference>
<dbReference type="InterPro" id="IPR017907">
    <property type="entry name" value="Znf_RING_CS"/>
</dbReference>
<evidence type="ECO:0000256" key="2">
    <source>
        <dbReference type="ARBA" id="ARBA00022723"/>
    </source>
</evidence>
<keyword evidence="2" id="KW-0479">Metal-binding</keyword>
<dbReference type="FunFam" id="2.60.120.920:FF:000004">
    <property type="entry name" value="Butyrophilin subfamily 1 member A1"/>
    <property type="match status" value="1"/>
</dbReference>
<dbReference type="InterPro" id="IPR003879">
    <property type="entry name" value="Butyrophylin_SPRY"/>
</dbReference>
<dbReference type="Pfam" id="PF25600">
    <property type="entry name" value="TRIM_CC"/>
    <property type="match status" value="1"/>
</dbReference>
<dbReference type="GO" id="GO:0005737">
    <property type="term" value="C:cytoplasm"/>
    <property type="evidence" value="ECO:0007669"/>
    <property type="project" value="UniProtKB-ARBA"/>
</dbReference>
<dbReference type="CDD" id="cd19769">
    <property type="entry name" value="Bbox2_TRIM16-like"/>
    <property type="match status" value="1"/>
</dbReference>
<accession>A0AAW0NXW6</accession>
<dbReference type="InterPro" id="IPR051051">
    <property type="entry name" value="E3_ubiq-ligase_TRIM/RNF"/>
</dbReference>
<dbReference type="Gene3D" id="3.30.160.60">
    <property type="entry name" value="Classic Zinc Finger"/>
    <property type="match status" value="1"/>
</dbReference>
<dbReference type="SMART" id="SM00449">
    <property type="entry name" value="SPRY"/>
    <property type="match status" value="1"/>
</dbReference>
<dbReference type="InterPro" id="IPR043136">
    <property type="entry name" value="B30.2/SPRY_sf"/>
</dbReference>
<protein>
    <submittedName>
        <fullName evidence="11">Uncharacterized protein</fullName>
    </submittedName>
</protein>
<dbReference type="Gene3D" id="2.60.120.920">
    <property type="match status" value="1"/>
</dbReference>
<gene>
    <name evidence="11" type="ORF">WMY93_014134</name>
</gene>
<evidence type="ECO:0000313" key="12">
    <source>
        <dbReference type="Proteomes" id="UP001460270"/>
    </source>
</evidence>
<evidence type="ECO:0000259" key="9">
    <source>
        <dbReference type="PROSITE" id="PS50119"/>
    </source>
</evidence>
<dbReference type="SMART" id="SM00184">
    <property type="entry name" value="RING"/>
    <property type="match status" value="1"/>
</dbReference>
<dbReference type="PROSITE" id="PS50119">
    <property type="entry name" value="ZF_BBOX"/>
    <property type="match status" value="1"/>
</dbReference>
<dbReference type="PANTHER" id="PTHR25465">
    <property type="entry name" value="B-BOX DOMAIN CONTAINING"/>
    <property type="match status" value="1"/>
</dbReference>
<dbReference type="SUPFAM" id="SSF57845">
    <property type="entry name" value="B-box zinc-binding domain"/>
    <property type="match status" value="1"/>
</dbReference>